<dbReference type="STRING" id="82374.NZ47_12115"/>
<feature type="transmembrane region" description="Helical" evidence="8">
    <location>
        <begin position="519"/>
        <end position="543"/>
    </location>
</feature>
<dbReference type="RefSeq" id="WP_039211255.1">
    <property type="nucleotide sequence ID" value="NZ_JSCE01000221.1"/>
</dbReference>
<feature type="transmembrane region" description="Helical" evidence="8">
    <location>
        <begin position="73"/>
        <end position="94"/>
    </location>
</feature>
<evidence type="ECO:0000256" key="4">
    <source>
        <dbReference type="ARBA" id="ARBA00022989"/>
    </source>
</evidence>
<dbReference type="GO" id="GO:0005886">
    <property type="term" value="C:plasma membrane"/>
    <property type="evidence" value="ECO:0007669"/>
    <property type="project" value="UniProtKB-SubCell"/>
</dbReference>
<dbReference type="eggNOG" id="COG0651">
    <property type="taxonomic scope" value="Bacteria"/>
</dbReference>
<feature type="transmembrane region" description="Helical" evidence="8">
    <location>
        <begin position="325"/>
        <end position="355"/>
    </location>
</feature>
<proteinExistence type="predicted"/>
<feature type="transmembrane region" description="Helical" evidence="8">
    <location>
        <begin position="237"/>
        <end position="254"/>
    </location>
</feature>
<keyword evidence="4 8" id="KW-1133">Transmembrane helix</keyword>
<dbReference type="PANTHER" id="PTHR42682">
    <property type="entry name" value="HYDROGENASE-4 COMPONENT F"/>
    <property type="match status" value="1"/>
</dbReference>
<evidence type="ECO:0000313" key="11">
    <source>
        <dbReference type="Proteomes" id="UP000030993"/>
    </source>
</evidence>
<dbReference type="GO" id="GO:0042773">
    <property type="term" value="P:ATP synthesis coupled electron transport"/>
    <property type="evidence" value="ECO:0007669"/>
    <property type="project" value="InterPro"/>
</dbReference>
<comment type="subcellular location">
    <subcellularLocation>
        <location evidence="1">Cell membrane</location>
        <topology evidence="1">Multi-pass membrane protein</topology>
    </subcellularLocation>
    <subcellularLocation>
        <location evidence="7">Membrane</location>
        <topology evidence="7">Multi-pass membrane protein</topology>
    </subcellularLocation>
</comment>
<evidence type="ECO:0000256" key="3">
    <source>
        <dbReference type="ARBA" id="ARBA00022692"/>
    </source>
</evidence>
<reference evidence="10 11" key="1">
    <citation type="journal article" date="2013" name="PLoS ONE">
        <title>Identification and characterization of three novel lipases belonging to families II and V from Anaerovibrio lipolyticus 5ST.</title>
        <authorList>
            <person name="Prive F."/>
            <person name="Kaderbhai N.N."/>
            <person name="Girdwood S."/>
            <person name="Worgan H.J."/>
            <person name="Pinloche E."/>
            <person name="Scollan N.D."/>
            <person name="Huws S.A."/>
            <person name="Newbold C.J."/>
        </authorList>
    </citation>
    <scope>NUCLEOTIDE SEQUENCE [LARGE SCALE GENOMIC DNA]</scope>
    <source>
        <strain evidence="10 11">5S</strain>
    </source>
</reference>
<dbReference type="EMBL" id="JSCE01000221">
    <property type="protein sequence ID" value="KHM50651.1"/>
    <property type="molecule type" value="Genomic_DNA"/>
</dbReference>
<evidence type="ECO:0000256" key="5">
    <source>
        <dbReference type="ARBA" id="ARBA00023002"/>
    </source>
</evidence>
<sequence length="662" mass="72607">MDFMVLSLLIYLLGAVTFIWPKKAELVAHYFGMLCSIAASGLVAFSSLSYLLSSDSVWLIDMAWGQYTLQADGWSGAFLLITGVAGVIISIYAIDYGKGYLGSRIRALGGLWNLFLMSIVLVLIAGDAFTFIIAWEIMALVSFLLVNHESEKKKTVSAAYQYMVMTHIGTAAIMVAFYLVASAAESFSFIDMANNNLSGYMKNVAFMFAFGGFALKSGLMPLHIWLPNAHPAAPSHVSALMSGVMLKVALYGFGRFAFQFIGMDVFWYGLIVMVVGLISAFLGVLYATMEVDMKRILAYSSVENMGIIFSAFGCGMVLYSMKFPMLSVVAFTAALVHAASHSLMKGLLFMSAGCVMHATGSKNIEHMGGLARKMPYTALFTLIGSMALSSMPFTSGLVGEWLTLQSFITFAQQAGSPELRLLVVFAFIMLGLTGATALGCFVRMYGIAFLGRARTNIVEKAHEMPFFMLAGLALEAVLIIFVGVMPDFLVNLMQRVVSGSGIILMGNPLGIMWGGSGYYAMYSPAIIFIVFAFIGVFMVAAVYRSSTFQTKEVTWNCGTVPTSRQQYSATGFSKPLRRAFDGILNPKRRTTYLRKEHAYFGRKLHYELSIPDLFNDKLYKPLQQMLINSSSSFHRIQEGSVSIYIGYTMVAMIVVLIWGVLL</sequence>
<evidence type="ECO:0000256" key="7">
    <source>
        <dbReference type="RuleBase" id="RU000320"/>
    </source>
</evidence>
<evidence type="ECO:0000256" key="2">
    <source>
        <dbReference type="ARBA" id="ARBA00022475"/>
    </source>
</evidence>
<dbReference type="GO" id="GO:0008137">
    <property type="term" value="F:NADH dehydrogenase (ubiquinone) activity"/>
    <property type="evidence" value="ECO:0007669"/>
    <property type="project" value="InterPro"/>
</dbReference>
<dbReference type="InterPro" id="IPR003918">
    <property type="entry name" value="NADH_UbQ_OxRdtase"/>
</dbReference>
<dbReference type="PRINTS" id="PR01437">
    <property type="entry name" value="NUOXDRDTASE4"/>
</dbReference>
<dbReference type="Pfam" id="PF00361">
    <property type="entry name" value="Proton_antipo_M"/>
    <property type="match status" value="1"/>
</dbReference>
<name>A0A0B2JVJ1_9FIRM</name>
<feature type="transmembrane region" description="Helical" evidence="8">
    <location>
        <begin position="296"/>
        <end position="319"/>
    </location>
</feature>
<keyword evidence="3 7" id="KW-0812">Transmembrane</keyword>
<feature type="transmembrane region" description="Helical" evidence="8">
    <location>
        <begin position="376"/>
        <end position="399"/>
    </location>
</feature>
<evidence type="ECO:0000259" key="9">
    <source>
        <dbReference type="Pfam" id="PF00361"/>
    </source>
</evidence>
<dbReference type="AlphaFoldDB" id="A0A0B2JVJ1"/>
<comment type="caution">
    <text evidence="10">The sequence shown here is derived from an EMBL/GenBank/DDBJ whole genome shotgun (WGS) entry which is preliminary data.</text>
</comment>
<keyword evidence="5" id="KW-0560">Oxidoreductase</keyword>
<keyword evidence="11" id="KW-1185">Reference proteome</keyword>
<feature type="transmembrane region" description="Helical" evidence="8">
    <location>
        <begin position="159"/>
        <end position="184"/>
    </location>
</feature>
<feature type="transmembrane region" description="Helical" evidence="8">
    <location>
        <begin position="419"/>
        <end position="445"/>
    </location>
</feature>
<feature type="transmembrane region" description="Helical" evidence="8">
    <location>
        <begin position="31"/>
        <end position="52"/>
    </location>
</feature>
<feature type="transmembrane region" description="Helical" evidence="8">
    <location>
        <begin position="114"/>
        <end position="147"/>
    </location>
</feature>
<dbReference type="InterPro" id="IPR001750">
    <property type="entry name" value="ND/Mrp_TM"/>
</dbReference>
<dbReference type="Proteomes" id="UP000030993">
    <property type="component" value="Unassembled WGS sequence"/>
</dbReference>
<feature type="transmembrane region" description="Helical" evidence="8">
    <location>
        <begin position="641"/>
        <end position="661"/>
    </location>
</feature>
<gene>
    <name evidence="10" type="ORF">NZ47_12115</name>
</gene>
<accession>A0A0B2JVJ1</accession>
<dbReference type="InterPro" id="IPR052175">
    <property type="entry name" value="ComplexI-like_HydComp"/>
</dbReference>
<dbReference type="PANTHER" id="PTHR42682:SF3">
    <property type="entry name" value="FORMATE HYDROGENLYASE SUBUNIT 3-RELATED"/>
    <property type="match status" value="1"/>
</dbReference>
<keyword evidence="2" id="KW-1003">Cell membrane</keyword>
<organism evidence="10 11">
    <name type="scientific">Anaerovibrio lipolyticus</name>
    <dbReference type="NCBI Taxonomy" id="82374"/>
    <lineage>
        <taxon>Bacteria</taxon>
        <taxon>Bacillati</taxon>
        <taxon>Bacillota</taxon>
        <taxon>Negativicutes</taxon>
        <taxon>Selenomonadales</taxon>
        <taxon>Selenomonadaceae</taxon>
        <taxon>Anaerovibrio</taxon>
    </lineage>
</organism>
<evidence type="ECO:0000313" key="10">
    <source>
        <dbReference type="EMBL" id="KHM50651.1"/>
    </source>
</evidence>
<evidence type="ECO:0000256" key="8">
    <source>
        <dbReference type="SAM" id="Phobius"/>
    </source>
</evidence>
<feature type="transmembrane region" description="Helical" evidence="8">
    <location>
        <begin position="266"/>
        <end position="289"/>
    </location>
</feature>
<evidence type="ECO:0000256" key="1">
    <source>
        <dbReference type="ARBA" id="ARBA00004651"/>
    </source>
</evidence>
<dbReference type="GO" id="GO:0016491">
    <property type="term" value="F:oxidoreductase activity"/>
    <property type="evidence" value="ECO:0007669"/>
    <property type="project" value="UniProtKB-KW"/>
</dbReference>
<feature type="transmembrane region" description="Helical" evidence="8">
    <location>
        <begin position="466"/>
        <end position="485"/>
    </location>
</feature>
<evidence type="ECO:0000256" key="6">
    <source>
        <dbReference type="ARBA" id="ARBA00023136"/>
    </source>
</evidence>
<feature type="domain" description="NADH:quinone oxidoreductase/Mrp antiporter transmembrane" evidence="9">
    <location>
        <begin position="125"/>
        <end position="410"/>
    </location>
</feature>
<feature type="transmembrane region" description="Helical" evidence="8">
    <location>
        <begin position="204"/>
        <end position="225"/>
    </location>
</feature>
<keyword evidence="6 8" id="KW-0472">Membrane</keyword>
<protein>
    <submittedName>
        <fullName evidence="10">NADH-quinone oxidoreductase subunit E</fullName>
    </submittedName>
</protein>